<dbReference type="InterPro" id="IPR035924">
    <property type="entry name" value="FlaG-like_sf"/>
</dbReference>
<sequence>MEIPNVGGSFNLKNENIDFIINKNRDLLLGYPKDPMVENLDEQTREATVSSEELDQISKIIEQRLEKLSQIFKGEAHFEIDRDLDILIIKIIERETERIIRQIPPEVSLKLARALNELEGILFDERA</sequence>
<dbReference type="Proteomes" id="UP000032809">
    <property type="component" value="Chromosome I"/>
</dbReference>
<dbReference type="PANTHER" id="PTHR37166:SF1">
    <property type="entry name" value="PROTEIN FLAG"/>
    <property type="match status" value="1"/>
</dbReference>
<keyword evidence="1" id="KW-0282">Flagellum</keyword>
<dbReference type="STRING" id="1006576.DTL3_1536"/>
<dbReference type="InterPro" id="IPR005186">
    <property type="entry name" value="FlaG"/>
</dbReference>
<evidence type="ECO:0000313" key="2">
    <source>
        <dbReference type="Proteomes" id="UP000032809"/>
    </source>
</evidence>
<keyword evidence="1" id="KW-0969">Cilium</keyword>
<evidence type="ECO:0000313" key="1">
    <source>
        <dbReference type="EMBL" id="CEP78826.1"/>
    </source>
</evidence>
<dbReference type="PANTHER" id="PTHR37166">
    <property type="entry name" value="PROTEIN FLAG"/>
    <property type="match status" value="1"/>
</dbReference>
<dbReference type="Pfam" id="PF03646">
    <property type="entry name" value="FlaG"/>
    <property type="match status" value="1"/>
</dbReference>
<dbReference type="Gene3D" id="3.30.160.170">
    <property type="entry name" value="FlaG-like"/>
    <property type="match status" value="1"/>
</dbReference>
<name>A0A0C7NLR8_DEFTU</name>
<accession>A0A0C7NLR8</accession>
<reference evidence="2" key="1">
    <citation type="submission" date="2014-11" db="EMBL/GenBank/DDBJ databases">
        <authorList>
            <person name="Wibberg D."/>
        </authorList>
    </citation>
    <scope>NUCLEOTIDE SEQUENCE [LARGE SCALE GENOMIC DNA]</scope>
    <source>
        <strain evidence="2">L3</strain>
    </source>
</reference>
<protein>
    <submittedName>
        <fullName evidence="1">Flagellar protein FlaG</fullName>
    </submittedName>
</protein>
<dbReference type="RefSeq" id="WP_052670437.1">
    <property type="nucleotide sequence ID" value="NZ_LN824141.1"/>
</dbReference>
<organism evidence="1 2">
    <name type="scientific">Defluviitoga tunisiensis</name>
    <dbReference type="NCBI Taxonomy" id="1006576"/>
    <lineage>
        <taxon>Bacteria</taxon>
        <taxon>Thermotogati</taxon>
        <taxon>Thermotogota</taxon>
        <taxon>Thermotogae</taxon>
        <taxon>Petrotogales</taxon>
        <taxon>Petrotogaceae</taxon>
        <taxon>Defluviitoga</taxon>
    </lineage>
</organism>
<keyword evidence="1" id="KW-0966">Cell projection</keyword>
<proteinExistence type="predicted"/>
<keyword evidence="2" id="KW-1185">Reference proteome</keyword>
<dbReference type="KEGG" id="dtn:DTL3_1536"/>
<dbReference type="HOGENOM" id="CLU_1966926_0_0_0"/>
<dbReference type="EMBL" id="LN824141">
    <property type="protein sequence ID" value="CEP78826.1"/>
    <property type="molecule type" value="Genomic_DNA"/>
</dbReference>
<dbReference type="AlphaFoldDB" id="A0A0C7NLR8"/>
<dbReference type="SUPFAM" id="SSF160214">
    <property type="entry name" value="FlaG-like"/>
    <property type="match status" value="1"/>
</dbReference>
<gene>
    <name evidence="1" type="primary">flaG</name>
    <name evidence="1" type="ORF">DTL3_1536</name>
</gene>